<name>J3LB60_ORYBR</name>
<sequence length="273" mass="30230">MDTPPPYLLPDLNADPPADAEDYDYAEEYCCPPVNAGDDDGLDEAMLLFASSEERCRKRLRDSGDDVVDEGEARGSPRRCRCFDSAEEMPGMVEDGDAHARYYAVPADESVEHQADEEAAEQLRAVFLFGEADESQEVDMAAAQSAGEDDHTCTMTGDGSAYAEDEEPEFRHFRRQGAGMAAQGFGQCTLPEGSHEPAADVDDEHLQERREQQVDMAAAGSEREITVDDLINEQLLERDFINKVGDDGNDSEMEVQVEDELDKPTLMPFIEFL</sequence>
<dbReference type="Gramene" id="OB02G18770.1">
    <property type="protein sequence ID" value="OB02G18770.1"/>
    <property type="gene ID" value="OB02G18770"/>
</dbReference>
<evidence type="ECO:0000313" key="3">
    <source>
        <dbReference type="Proteomes" id="UP000006038"/>
    </source>
</evidence>
<proteinExistence type="predicted"/>
<organism evidence="2">
    <name type="scientific">Oryza brachyantha</name>
    <name type="common">malo sina</name>
    <dbReference type="NCBI Taxonomy" id="4533"/>
    <lineage>
        <taxon>Eukaryota</taxon>
        <taxon>Viridiplantae</taxon>
        <taxon>Streptophyta</taxon>
        <taxon>Embryophyta</taxon>
        <taxon>Tracheophyta</taxon>
        <taxon>Spermatophyta</taxon>
        <taxon>Magnoliopsida</taxon>
        <taxon>Liliopsida</taxon>
        <taxon>Poales</taxon>
        <taxon>Poaceae</taxon>
        <taxon>BOP clade</taxon>
        <taxon>Oryzoideae</taxon>
        <taxon>Oryzeae</taxon>
        <taxon>Oryzinae</taxon>
        <taxon>Oryza</taxon>
    </lineage>
</organism>
<dbReference type="HOGENOM" id="CLU_1020739_0_0_1"/>
<keyword evidence="3" id="KW-1185">Reference proteome</keyword>
<dbReference type="AlphaFoldDB" id="J3LB60"/>
<evidence type="ECO:0000256" key="1">
    <source>
        <dbReference type="SAM" id="MobiDB-lite"/>
    </source>
</evidence>
<dbReference type="EnsemblPlants" id="OB02G18770.1">
    <property type="protein sequence ID" value="OB02G18770.1"/>
    <property type="gene ID" value="OB02G18770"/>
</dbReference>
<dbReference type="Proteomes" id="UP000006038">
    <property type="component" value="Unassembled WGS sequence"/>
</dbReference>
<protein>
    <submittedName>
        <fullName evidence="2">Uncharacterized protein</fullName>
    </submittedName>
</protein>
<reference evidence="2" key="1">
    <citation type="submission" date="2013-04" db="UniProtKB">
        <authorList>
            <consortium name="EnsemblPlants"/>
        </authorList>
    </citation>
    <scope>IDENTIFICATION</scope>
</reference>
<evidence type="ECO:0000313" key="2">
    <source>
        <dbReference type="EnsemblPlants" id="OB02G18770.1"/>
    </source>
</evidence>
<accession>J3LB60</accession>
<feature type="region of interest" description="Disordered" evidence="1">
    <location>
        <begin position="1"/>
        <end position="20"/>
    </location>
</feature>